<keyword evidence="4" id="KW-0813">Transport</keyword>
<evidence type="ECO:0000313" key="12">
    <source>
        <dbReference type="Proteomes" id="UP000596660"/>
    </source>
</evidence>
<dbReference type="Pfam" id="PF13347">
    <property type="entry name" value="MFS_2"/>
    <property type="match status" value="1"/>
</dbReference>
<dbReference type="Gene3D" id="1.20.1250.20">
    <property type="entry name" value="MFS general substrate transporter like domains"/>
    <property type="match status" value="1"/>
</dbReference>
<comment type="subcellular location">
    <subcellularLocation>
        <location evidence="1">Membrane</location>
        <topology evidence="1">Multi-pass membrane protein</topology>
    </subcellularLocation>
</comment>
<dbReference type="SUPFAM" id="SSF103473">
    <property type="entry name" value="MFS general substrate transporter"/>
    <property type="match status" value="1"/>
</dbReference>
<keyword evidence="5" id="KW-0762">Sugar transport</keyword>
<evidence type="ECO:0000256" key="6">
    <source>
        <dbReference type="ARBA" id="ARBA00022692"/>
    </source>
</evidence>
<organism evidence="11 12">
    <name type="scientific">Chenopodium quinoa</name>
    <name type="common">Quinoa</name>
    <dbReference type="NCBI Taxonomy" id="63459"/>
    <lineage>
        <taxon>Eukaryota</taxon>
        <taxon>Viridiplantae</taxon>
        <taxon>Streptophyta</taxon>
        <taxon>Embryophyta</taxon>
        <taxon>Tracheophyta</taxon>
        <taxon>Spermatophyta</taxon>
        <taxon>Magnoliopsida</taxon>
        <taxon>eudicotyledons</taxon>
        <taxon>Gunneridae</taxon>
        <taxon>Pentapetalae</taxon>
        <taxon>Caryophyllales</taxon>
        <taxon>Chenopodiaceae</taxon>
        <taxon>Chenopodioideae</taxon>
        <taxon>Atripliceae</taxon>
        <taxon>Chenopodium</taxon>
    </lineage>
</organism>
<evidence type="ECO:0000313" key="11">
    <source>
        <dbReference type="EnsemblPlants" id="AUR62004665-RA:cds"/>
    </source>
</evidence>
<dbReference type="InterPro" id="IPR005989">
    <property type="entry name" value="Suc_symporter_pln"/>
</dbReference>
<proteinExistence type="inferred from homology"/>
<feature type="transmembrane region" description="Helical" evidence="10">
    <location>
        <begin position="131"/>
        <end position="149"/>
    </location>
</feature>
<evidence type="ECO:0000256" key="10">
    <source>
        <dbReference type="SAM" id="Phobius"/>
    </source>
</evidence>
<sequence length="424" mass="46004">MSSSDEPQAVEKHMPTEPTPIWKLIAVASIAAGVQFGWALQLSLLTPYVQLLGVTHTMSSLIWLCGPVSGIVVQPTVGYTSDRCTSRFGRRKPFITIGTTLICLAVLLIGFAADVGYSFGDNLQKKTKPRAVVLFVIGFWILDIANNMVQDPSRAFLADLSKHDHRKMRMANGFFSFFMAVGNVLGYAAGSASGLYKFLPFTKTTACDTYCANLKTCFLIDIVLLVAVVVIALVAVKEPPVERIFDDETPFFIQVKTTFKSLGKSMWCLFIVTAINWIAWFPFLMFNTDWVGLEIYGGNPQGNPGEKRLYDMGVRTGALGLMLTALSLGCMSLCIDPLSKLLGGVRYTWGLVNFILAASLAGTLPLTKMAEKARRHKPLHAAPSPSIKSGTLALFAATGIPQAATYSIPFALASMYSSDNGAGH</sequence>
<dbReference type="InterPro" id="IPR036259">
    <property type="entry name" value="MFS_trans_sf"/>
</dbReference>
<evidence type="ECO:0000256" key="1">
    <source>
        <dbReference type="ARBA" id="ARBA00004141"/>
    </source>
</evidence>
<keyword evidence="8 10" id="KW-1133">Transmembrane helix</keyword>
<dbReference type="OMA" id="WNIVVIS"/>
<dbReference type="CDD" id="cd17313">
    <property type="entry name" value="MFS_SLC45_SUC"/>
    <property type="match status" value="1"/>
</dbReference>
<evidence type="ECO:0000256" key="4">
    <source>
        <dbReference type="ARBA" id="ARBA00022448"/>
    </source>
</evidence>
<feature type="transmembrane region" description="Helical" evidence="10">
    <location>
        <begin position="21"/>
        <end position="40"/>
    </location>
</feature>
<keyword evidence="9 10" id="KW-0472">Membrane</keyword>
<evidence type="ECO:0000256" key="2">
    <source>
        <dbReference type="ARBA" id="ARBA00004914"/>
    </source>
</evidence>
<comment type="pathway">
    <text evidence="2">Glycan biosynthesis; sucrose metabolism.</text>
</comment>
<keyword evidence="12" id="KW-1185">Reference proteome</keyword>
<feature type="transmembrane region" description="Helical" evidence="10">
    <location>
        <begin position="170"/>
        <end position="190"/>
    </location>
</feature>
<comment type="similarity">
    <text evidence="3">Belongs to the glycoside-pentoside-hexuronide (GPH) cation symporter transporter (TC 2.A.2.4) family.</text>
</comment>
<evidence type="ECO:0000256" key="7">
    <source>
        <dbReference type="ARBA" id="ARBA00022847"/>
    </source>
</evidence>
<keyword evidence="7" id="KW-0769">Symport</keyword>
<dbReference type="UniPathway" id="UPA00238"/>
<feature type="transmembrane region" description="Helical" evidence="10">
    <location>
        <begin position="218"/>
        <end position="236"/>
    </location>
</feature>
<feature type="transmembrane region" description="Helical" evidence="10">
    <location>
        <begin position="266"/>
        <end position="286"/>
    </location>
</feature>
<dbReference type="GO" id="GO:0008506">
    <property type="term" value="F:sucrose:proton symporter activity"/>
    <property type="evidence" value="ECO:0007669"/>
    <property type="project" value="TreeGrafter"/>
</dbReference>
<dbReference type="PANTHER" id="PTHR19432:SF70">
    <property type="entry name" value="SUCROSE TRANSPORT PROTEIN SUC1-RELATED"/>
    <property type="match status" value="1"/>
</dbReference>
<feature type="transmembrane region" description="Helical" evidence="10">
    <location>
        <begin position="347"/>
        <end position="366"/>
    </location>
</feature>
<dbReference type="PANTHER" id="PTHR19432">
    <property type="entry name" value="SUGAR TRANSPORTER"/>
    <property type="match status" value="1"/>
</dbReference>
<dbReference type="Proteomes" id="UP000596660">
    <property type="component" value="Unplaced"/>
</dbReference>
<dbReference type="AlphaFoldDB" id="A0A803L055"/>
<dbReference type="NCBIfam" id="TIGR01301">
    <property type="entry name" value="GPH_sucrose"/>
    <property type="match status" value="1"/>
</dbReference>
<reference evidence="11" key="2">
    <citation type="submission" date="2021-03" db="UniProtKB">
        <authorList>
            <consortium name="EnsemblPlants"/>
        </authorList>
    </citation>
    <scope>IDENTIFICATION</scope>
</reference>
<evidence type="ECO:0000256" key="8">
    <source>
        <dbReference type="ARBA" id="ARBA00022989"/>
    </source>
</evidence>
<dbReference type="Gramene" id="AUR62004665-RA">
    <property type="protein sequence ID" value="AUR62004665-RA:cds"/>
    <property type="gene ID" value="AUR62004665"/>
</dbReference>
<evidence type="ECO:0000256" key="3">
    <source>
        <dbReference type="ARBA" id="ARBA00007134"/>
    </source>
</evidence>
<protein>
    <submittedName>
        <fullName evidence="11">Uncharacterized protein</fullName>
    </submittedName>
</protein>
<evidence type="ECO:0000256" key="5">
    <source>
        <dbReference type="ARBA" id="ARBA00022597"/>
    </source>
</evidence>
<accession>A0A803L055</accession>
<dbReference type="GO" id="GO:0005886">
    <property type="term" value="C:plasma membrane"/>
    <property type="evidence" value="ECO:0007669"/>
    <property type="project" value="InterPro"/>
</dbReference>
<name>A0A803L055_CHEQI</name>
<dbReference type="EnsemblPlants" id="AUR62004665-RA">
    <property type="protein sequence ID" value="AUR62004665-RA:cds"/>
    <property type="gene ID" value="AUR62004665"/>
</dbReference>
<dbReference type="GO" id="GO:0005985">
    <property type="term" value="P:sucrose metabolic process"/>
    <property type="evidence" value="ECO:0007669"/>
    <property type="project" value="UniProtKB-UniPathway"/>
</dbReference>
<feature type="transmembrane region" description="Helical" evidence="10">
    <location>
        <begin position="60"/>
        <end position="81"/>
    </location>
</feature>
<reference evidence="11" key="1">
    <citation type="journal article" date="2017" name="Nature">
        <title>The genome of Chenopodium quinoa.</title>
        <authorList>
            <person name="Jarvis D.E."/>
            <person name="Ho Y.S."/>
            <person name="Lightfoot D.J."/>
            <person name="Schmoeckel S.M."/>
            <person name="Li B."/>
            <person name="Borm T.J.A."/>
            <person name="Ohyanagi H."/>
            <person name="Mineta K."/>
            <person name="Michell C.T."/>
            <person name="Saber N."/>
            <person name="Kharbatia N.M."/>
            <person name="Rupper R.R."/>
            <person name="Sharp A.R."/>
            <person name="Dally N."/>
            <person name="Boughton B.A."/>
            <person name="Woo Y.H."/>
            <person name="Gao G."/>
            <person name="Schijlen E.G.W.M."/>
            <person name="Guo X."/>
            <person name="Momin A.A."/>
            <person name="Negrao S."/>
            <person name="Al-Babili S."/>
            <person name="Gehring C."/>
            <person name="Roessner U."/>
            <person name="Jung C."/>
            <person name="Murphy K."/>
            <person name="Arold S.T."/>
            <person name="Gojobori T."/>
            <person name="van der Linden C.G."/>
            <person name="van Loo E.N."/>
            <person name="Jellen E.N."/>
            <person name="Maughan P.J."/>
            <person name="Tester M."/>
        </authorList>
    </citation>
    <scope>NUCLEOTIDE SEQUENCE [LARGE SCALE GENOMIC DNA]</scope>
    <source>
        <strain evidence="11">cv. PI 614886</strain>
    </source>
</reference>
<feature type="transmembrane region" description="Helical" evidence="10">
    <location>
        <begin position="317"/>
        <end position="335"/>
    </location>
</feature>
<keyword evidence="6 10" id="KW-0812">Transmembrane</keyword>
<feature type="transmembrane region" description="Helical" evidence="10">
    <location>
        <begin position="93"/>
        <end position="119"/>
    </location>
</feature>
<dbReference type="GO" id="GO:0005773">
    <property type="term" value="C:vacuole"/>
    <property type="evidence" value="ECO:0007669"/>
    <property type="project" value="TreeGrafter"/>
</dbReference>
<evidence type="ECO:0000256" key="9">
    <source>
        <dbReference type="ARBA" id="ARBA00023136"/>
    </source>
</evidence>